<dbReference type="Proteomes" id="UP001197093">
    <property type="component" value="Unassembled WGS sequence"/>
</dbReference>
<evidence type="ECO:0000256" key="2">
    <source>
        <dbReference type="ARBA" id="ARBA00022801"/>
    </source>
</evidence>
<comment type="caution">
    <text evidence="4">The sequence shown here is derived from an EMBL/GenBank/DDBJ whole genome shotgun (WGS) entry which is preliminary data.</text>
</comment>
<reference evidence="4" key="1">
    <citation type="submission" date="2023-02" db="EMBL/GenBank/DDBJ databases">
        <authorList>
            <person name="Palmer J.M."/>
        </authorList>
    </citation>
    <scope>NUCLEOTIDE SEQUENCE</scope>
    <source>
        <strain evidence="4">FW57</strain>
    </source>
</reference>
<evidence type="ECO:0000259" key="3">
    <source>
        <dbReference type="Pfam" id="PF07859"/>
    </source>
</evidence>
<dbReference type="AlphaFoldDB" id="A0AAD4HWL9"/>
<keyword evidence="5" id="KW-1185">Reference proteome</keyword>
<accession>A0AAD4HWL9</accession>
<organism evidence="4 5">
    <name type="scientific">Staphylotrichum longicolle</name>
    <dbReference type="NCBI Taxonomy" id="669026"/>
    <lineage>
        <taxon>Eukaryota</taxon>
        <taxon>Fungi</taxon>
        <taxon>Dikarya</taxon>
        <taxon>Ascomycota</taxon>
        <taxon>Pezizomycotina</taxon>
        <taxon>Sordariomycetes</taxon>
        <taxon>Sordariomycetidae</taxon>
        <taxon>Sordariales</taxon>
        <taxon>Chaetomiaceae</taxon>
        <taxon>Staphylotrichum</taxon>
    </lineage>
</organism>
<dbReference type="EMBL" id="JAHCVI010000004">
    <property type="protein sequence ID" value="KAG7286111.1"/>
    <property type="molecule type" value="Genomic_DNA"/>
</dbReference>
<proteinExistence type="inferred from homology"/>
<dbReference type="PROSITE" id="PS01173">
    <property type="entry name" value="LIPASE_GDXG_HIS"/>
    <property type="match status" value="1"/>
</dbReference>
<dbReference type="GO" id="GO:0016787">
    <property type="term" value="F:hydrolase activity"/>
    <property type="evidence" value="ECO:0007669"/>
    <property type="project" value="UniProtKB-KW"/>
</dbReference>
<evidence type="ECO:0000256" key="1">
    <source>
        <dbReference type="ARBA" id="ARBA00010515"/>
    </source>
</evidence>
<dbReference type="SUPFAM" id="SSF53474">
    <property type="entry name" value="alpha/beta-Hydrolases"/>
    <property type="match status" value="1"/>
</dbReference>
<protein>
    <recommendedName>
        <fullName evidence="3">Alpha/beta hydrolase fold-3 domain-containing protein</fullName>
    </recommendedName>
</protein>
<dbReference type="PANTHER" id="PTHR48081:SF25">
    <property type="entry name" value="PUTATIVE (AFU_ORTHOLOGUE AFUA_3G11560)-RELATED"/>
    <property type="match status" value="1"/>
</dbReference>
<dbReference type="Gene3D" id="3.40.50.1820">
    <property type="entry name" value="alpha/beta hydrolase"/>
    <property type="match status" value="1"/>
</dbReference>
<dbReference type="PANTHER" id="PTHR48081">
    <property type="entry name" value="AB HYDROLASE SUPERFAMILY PROTEIN C4A8.06C"/>
    <property type="match status" value="1"/>
</dbReference>
<name>A0AAD4HWL9_9PEZI</name>
<dbReference type="InterPro" id="IPR002168">
    <property type="entry name" value="Lipase_GDXG_HIS_AS"/>
</dbReference>
<comment type="similarity">
    <text evidence="1">Belongs to the 'GDXG' lipolytic enzyme family.</text>
</comment>
<sequence>MTAEEAVPAPPPSKEKDVGMMNQSMFLALLPKVPLMLRVALLHMLRLSQQSKYLDLRTELIIAVIRSFTDPSNPQSITATQKMAGKAPKLKGKIWVSTYTCPPPPAGETGLQDAIAKAIDGLRNPKVPPPVYEMPDPAPIDGEWTGYRADATSDSRLPGVSQKELYAEMMKEVKSPVTILYFHGGAYYMLDPATHRPTTKKLAKLTGGRVYSVRYRLAPQHPFPAALMDALMSYLALLYPPEGAFHEPVRPEHIVFAGDSAGGNLSLALLQLLLHLHRHPHPITFHNTTVPSIPLPAGVAANSPWLDITHSSPSCTANAAFDYLPTLPQQLAAESRRPPCAAWPADPPRKHLYAPDSLLAHPLVSPVLARSWAGAPPVYVCTGWELLADEDKFVAHKMWREGVRVVFEEAAVPGGVGGVCQGGGGGGAGRRGGGGREEAGGRFVMVKARSLEEVVLEPGEVWKEGEEVVEEGLEEGEGAGGGGGGVAKL</sequence>
<dbReference type="Pfam" id="PF07859">
    <property type="entry name" value="Abhydrolase_3"/>
    <property type="match status" value="1"/>
</dbReference>
<keyword evidence="2" id="KW-0378">Hydrolase</keyword>
<feature type="domain" description="Alpha/beta hydrolase fold-3" evidence="3">
    <location>
        <begin position="179"/>
        <end position="409"/>
    </location>
</feature>
<gene>
    <name evidence="4" type="ORF">NEMBOFW57_008414</name>
</gene>
<dbReference type="InterPro" id="IPR013094">
    <property type="entry name" value="AB_hydrolase_3"/>
</dbReference>
<dbReference type="InterPro" id="IPR029058">
    <property type="entry name" value="AB_hydrolase_fold"/>
</dbReference>
<evidence type="ECO:0000313" key="5">
    <source>
        <dbReference type="Proteomes" id="UP001197093"/>
    </source>
</evidence>
<dbReference type="InterPro" id="IPR050300">
    <property type="entry name" value="GDXG_lipolytic_enzyme"/>
</dbReference>
<evidence type="ECO:0000313" key="4">
    <source>
        <dbReference type="EMBL" id="KAG7286111.1"/>
    </source>
</evidence>